<keyword evidence="1" id="KW-0808">Transferase</keyword>
<dbReference type="Gene3D" id="3.40.50.300">
    <property type="entry name" value="P-loop containing nucleotide triphosphate hydrolases"/>
    <property type="match status" value="2"/>
</dbReference>
<dbReference type="RefSeq" id="WP_091341634.1">
    <property type="nucleotide sequence ID" value="NZ_FMHV01000002.1"/>
</dbReference>
<dbReference type="AlphaFoldDB" id="A0A1C6S6V3"/>
<accession>A0A1C6S6V3</accession>
<dbReference type="InterPro" id="IPR027417">
    <property type="entry name" value="P-loop_NTPase"/>
</dbReference>
<protein>
    <submittedName>
        <fullName evidence="1">Cytidylate kinase, putative</fullName>
    </submittedName>
</protein>
<gene>
    <name evidence="1" type="ORF">GA0070624_3064</name>
</gene>
<evidence type="ECO:0000313" key="2">
    <source>
        <dbReference type="Proteomes" id="UP000199413"/>
    </source>
</evidence>
<proteinExistence type="predicted"/>
<dbReference type="SUPFAM" id="SSF110849">
    <property type="entry name" value="ParB/Sulfiredoxin"/>
    <property type="match status" value="1"/>
</dbReference>
<dbReference type="STRING" id="568872.GA0070624_3064"/>
<dbReference type="EMBL" id="FMHV01000002">
    <property type="protein sequence ID" value="SCL25199.1"/>
    <property type="molecule type" value="Genomic_DNA"/>
</dbReference>
<evidence type="ECO:0000313" key="1">
    <source>
        <dbReference type="EMBL" id="SCL25199.1"/>
    </source>
</evidence>
<reference evidence="2" key="1">
    <citation type="submission" date="2016-06" db="EMBL/GenBank/DDBJ databases">
        <authorList>
            <person name="Varghese N."/>
            <person name="Submissions Spin"/>
        </authorList>
    </citation>
    <scope>NUCLEOTIDE SEQUENCE [LARGE SCALE GENOMIC DNA]</scope>
    <source>
        <strain evidence="2">DSM 45431</strain>
    </source>
</reference>
<sequence>MTVRKSIVFNGDLGSGKSTVSVEIAKRLGLRRVSVGDLYRQMAQERQMTALQLNLHAELDQAVDGYVDQLQRNIAASGENLVMDSRLAWHFFTDALKVHMITEPTEAARRVLARPSGPAESYTSLEEAKAKLHERSESERGRFIVRYGVDKARLRNYDLICDTTRATPEQVIEHIVDVYEGRLGADVVCDAPPLLLLDPARVYPTEDIATLRGLWDSDFVGEVATAGDEALEPLRIGYTGEYFFVVDGHRRLSAAIQSGFPLVPARLVAEVEEPVVGGMSAVDYFAAQVRPSTIHDWEAAHGIQLPLPEHALLHGGAVLAGEPGAGG</sequence>
<name>A0A1C6S6V3_9ACTN</name>
<dbReference type="OrthoDB" id="1100724at2"/>
<dbReference type="GO" id="GO:0016301">
    <property type="term" value="F:kinase activity"/>
    <property type="evidence" value="ECO:0007669"/>
    <property type="project" value="UniProtKB-KW"/>
</dbReference>
<dbReference type="Pfam" id="PF13238">
    <property type="entry name" value="AAA_18"/>
    <property type="match status" value="1"/>
</dbReference>
<dbReference type="InterPro" id="IPR036086">
    <property type="entry name" value="ParB/Sulfiredoxin_sf"/>
</dbReference>
<dbReference type="Proteomes" id="UP000199413">
    <property type="component" value="Unassembled WGS sequence"/>
</dbReference>
<dbReference type="SUPFAM" id="SSF52540">
    <property type="entry name" value="P-loop containing nucleoside triphosphate hydrolases"/>
    <property type="match status" value="1"/>
</dbReference>
<keyword evidence="2" id="KW-1185">Reference proteome</keyword>
<organism evidence="1 2">
    <name type="scientific">Micromonospora rhizosphaerae</name>
    <dbReference type="NCBI Taxonomy" id="568872"/>
    <lineage>
        <taxon>Bacteria</taxon>
        <taxon>Bacillati</taxon>
        <taxon>Actinomycetota</taxon>
        <taxon>Actinomycetes</taxon>
        <taxon>Micromonosporales</taxon>
        <taxon>Micromonosporaceae</taxon>
        <taxon>Micromonospora</taxon>
    </lineage>
</organism>
<keyword evidence="1" id="KW-0418">Kinase</keyword>